<dbReference type="InterPro" id="IPR005202">
    <property type="entry name" value="TF_GRAS"/>
</dbReference>
<evidence type="ECO:0000256" key="1">
    <source>
        <dbReference type="ARBA" id="ARBA00023015"/>
    </source>
</evidence>
<keyword evidence="1" id="KW-0805">Transcription regulation</keyword>
<sequence>MRTRLVYLRGWKRLPRKDMRGESHTYIKRGADKGSSQRRLPLLVEFFFGAWFRLLAVSTSVSSALGLSRLANENPQAMDSGIGDLRALLEEFDNNQFVSDPSTANSFNVKGPQSSQSASATIASIPNSVIDLPNDTFLQTPSAPNVSATVMPSFSSLLNVEFCYDNLISQENAFSSLELGGQLQSSNQSMLVDLTSVQPSSLPSVSDPITHLVPPLASGAAVDSPDDSEFSDIVVRYMQMLMEGSNDDKFDTYSESPALLAVEKPFYDILDEKVSTSIHKPLVFSGHVSDGPDDYTNDRHSNSTGSGSTAKDDEHAESSQSQINPVVYSDCFQSTLFLENSFGDTVDGMAKSILAMFPSPDFLAENQSDSQFQKGFEEGQKFLPSNDKLVIDLEVDDFRLPQVPTKGKKVVEAKKEDKVDDNQVSSSRGKKNPHGQDVDLEAGRSNKQSAIFSDDSRRTDLLDEILLSEELCVNAADKLKTKLQNEANKVSRSSHSKGSGSGKSRGRKQSKREVVDLSTLLIHCAQAVAADDPRNANEMLKQIRQHSSPEGDANERLAHYFANGLQARLAGTGSQIYHSLTSKRFSVTDVLKAYQLYTTACPFRKLSHFFSTQTILDVAEKATKLHIIDFGIYYGLQWPCFLQRLSYRGRPPKVRITGIDTPVAGFRPAELIDETGRRLADYARSFSIPFEYRSIASAKWETIRAEDLHLQSDEVLVVNCLYRFKSLMDETVVVDNPRDMVLNNIRRMNPDVFIHGIVNGTYSVPFFVTRFREALFHYSSVYDMIETNVVQKHESRQLIENVLFGREVLNIIACEGTERLERPETYKQWGVRNLRAGFMQLPVNRDIMKKAKDKVKACYNKDFVVDEDSKWMLQGWKGRIIYALSSWKPNSFH</sequence>
<name>A0A8J5HK93_ZINOF</name>
<feature type="region of interest" description="Leucine repeat I (LRI)" evidence="3">
    <location>
        <begin position="515"/>
        <end position="575"/>
    </location>
</feature>
<feature type="region of interest" description="Disordered" evidence="4">
    <location>
        <begin position="407"/>
        <end position="451"/>
    </location>
</feature>
<evidence type="ECO:0000256" key="2">
    <source>
        <dbReference type="ARBA" id="ARBA00023163"/>
    </source>
</evidence>
<keyword evidence="2" id="KW-0804">Transcription</keyword>
<evidence type="ECO:0000256" key="4">
    <source>
        <dbReference type="SAM" id="MobiDB-lite"/>
    </source>
</evidence>
<protein>
    <recommendedName>
        <fullName evidence="7">Scarecrow-like protein 9</fullName>
    </recommendedName>
</protein>
<feature type="region of interest" description="Leucine repeat II (LRII)" evidence="3">
    <location>
        <begin position="674"/>
        <end position="706"/>
    </location>
</feature>
<dbReference type="PROSITE" id="PS50985">
    <property type="entry name" value="GRAS"/>
    <property type="match status" value="1"/>
</dbReference>
<evidence type="ECO:0008006" key="7">
    <source>
        <dbReference type="Google" id="ProtNLM"/>
    </source>
</evidence>
<reference evidence="5 6" key="1">
    <citation type="submission" date="2020-08" db="EMBL/GenBank/DDBJ databases">
        <title>Plant Genome Project.</title>
        <authorList>
            <person name="Zhang R.-G."/>
        </authorList>
    </citation>
    <scope>NUCLEOTIDE SEQUENCE [LARGE SCALE GENOMIC DNA]</scope>
    <source>
        <tissue evidence="5">Rhizome</tissue>
    </source>
</reference>
<dbReference type="AlphaFoldDB" id="A0A8J5HK93"/>
<accession>A0A8J5HK93</accession>
<gene>
    <name evidence="5" type="ORF">ZIOFF_016692</name>
</gene>
<feature type="compositionally biased region" description="Basic and acidic residues" evidence="4">
    <location>
        <begin position="409"/>
        <end position="421"/>
    </location>
</feature>
<evidence type="ECO:0000313" key="6">
    <source>
        <dbReference type="Proteomes" id="UP000734854"/>
    </source>
</evidence>
<keyword evidence="6" id="KW-1185">Reference proteome</keyword>
<proteinExistence type="inferred from homology"/>
<dbReference type="Pfam" id="PF03514">
    <property type="entry name" value="GRAS"/>
    <property type="match status" value="1"/>
</dbReference>
<comment type="caution">
    <text evidence="5">The sequence shown here is derived from an EMBL/GenBank/DDBJ whole genome shotgun (WGS) entry which is preliminary data.</text>
</comment>
<comment type="similarity">
    <text evidence="3">Belongs to the GRAS family.</text>
</comment>
<feature type="region of interest" description="SAW" evidence="3">
    <location>
        <begin position="813"/>
        <end position="888"/>
    </location>
</feature>
<dbReference type="PANTHER" id="PTHR31636">
    <property type="entry name" value="OSJNBA0084A10.13 PROTEIN-RELATED"/>
    <property type="match status" value="1"/>
</dbReference>
<evidence type="ECO:0000313" key="5">
    <source>
        <dbReference type="EMBL" id="KAG6526691.1"/>
    </source>
</evidence>
<feature type="compositionally biased region" description="Basic and acidic residues" evidence="4">
    <location>
        <begin position="434"/>
        <end position="444"/>
    </location>
</feature>
<comment type="caution">
    <text evidence="3">Lacks conserved residue(s) required for the propagation of feature annotation.</text>
</comment>
<dbReference type="Proteomes" id="UP000734854">
    <property type="component" value="Unassembled WGS sequence"/>
</dbReference>
<dbReference type="EMBL" id="JACMSC010000004">
    <property type="protein sequence ID" value="KAG6526691.1"/>
    <property type="molecule type" value="Genomic_DNA"/>
</dbReference>
<feature type="region of interest" description="Disordered" evidence="4">
    <location>
        <begin position="287"/>
        <end position="322"/>
    </location>
</feature>
<feature type="short sequence motif" description="VHIID" evidence="3">
    <location>
        <begin position="625"/>
        <end position="629"/>
    </location>
</feature>
<evidence type="ECO:0000256" key="3">
    <source>
        <dbReference type="PROSITE-ProRule" id="PRU01191"/>
    </source>
</evidence>
<organism evidence="5 6">
    <name type="scientific">Zingiber officinale</name>
    <name type="common">Ginger</name>
    <name type="synonym">Amomum zingiber</name>
    <dbReference type="NCBI Taxonomy" id="94328"/>
    <lineage>
        <taxon>Eukaryota</taxon>
        <taxon>Viridiplantae</taxon>
        <taxon>Streptophyta</taxon>
        <taxon>Embryophyta</taxon>
        <taxon>Tracheophyta</taxon>
        <taxon>Spermatophyta</taxon>
        <taxon>Magnoliopsida</taxon>
        <taxon>Liliopsida</taxon>
        <taxon>Zingiberales</taxon>
        <taxon>Zingiberaceae</taxon>
        <taxon>Zingiber</taxon>
    </lineage>
</organism>
<feature type="region of interest" description="Disordered" evidence="4">
    <location>
        <begin position="484"/>
        <end position="511"/>
    </location>
</feature>